<reference evidence="2 3" key="2">
    <citation type="journal article" date="2019" name="G3 (Bethesda)">
        <title>Hybrid Assembly of the Genome of the Entomopathogenic Nematode Steinernema carpocapsae Identifies the X-Chromosome.</title>
        <authorList>
            <person name="Serra L."/>
            <person name="Macchietto M."/>
            <person name="Macias-Munoz A."/>
            <person name="McGill C.J."/>
            <person name="Rodriguez I.M."/>
            <person name="Rodriguez B."/>
            <person name="Murad R."/>
            <person name="Mortazavi A."/>
        </authorList>
    </citation>
    <scope>NUCLEOTIDE SEQUENCE [LARGE SCALE GENOMIC DNA]</scope>
    <source>
        <strain evidence="2 3">ALL</strain>
    </source>
</reference>
<feature type="compositionally biased region" description="Polar residues" evidence="1">
    <location>
        <begin position="182"/>
        <end position="192"/>
    </location>
</feature>
<feature type="compositionally biased region" description="Polar residues" evidence="1">
    <location>
        <begin position="12"/>
        <end position="21"/>
    </location>
</feature>
<reference evidence="2 3" key="1">
    <citation type="journal article" date="2015" name="Genome Biol.">
        <title>Comparative genomics of Steinernema reveals deeply conserved gene regulatory networks.</title>
        <authorList>
            <person name="Dillman A.R."/>
            <person name="Macchietto M."/>
            <person name="Porter C.F."/>
            <person name="Rogers A."/>
            <person name="Williams B."/>
            <person name="Antoshechkin I."/>
            <person name="Lee M.M."/>
            <person name="Goodwin Z."/>
            <person name="Lu X."/>
            <person name="Lewis E.E."/>
            <person name="Goodrich-Blair H."/>
            <person name="Stock S.P."/>
            <person name="Adams B.J."/>
            <person name="Sternberg P.W."/>
            <person name="Mortazavi A."/>
        </authorList>
    </citation>
    <scope>NUCLEOTIDE SEQUENCE [LARGE SCALE GENOMIC DNA]</scope>
    <source>
        <strain evidence="2 3">ALL</strain>
    </source>
</reference>
<feature type="compositionally biased region" description="Low complexity" evidence="1">
    <location>
        <begin position="167"/>
        <end position="181"/>
    </location>
</feature>
<evidence type="ECO:0000256" key="1">
    <source>
        <dbReference type="SAM" id="MobiDB-lite"/>
    </source>
</evidence>
<evidence type="ECO:0000313" key="3">
    <source>
        <dbReference type="Proteomes" id="UP000298663"/>
    </source>
</evidence>
<organism evidence="2 3">
    <name type="scientific">Steinernema carpocapsae</name>
    <name type="common">Entomopathogenic nematode</name>
    <dbReference type="NCBI Taxonomy" id="34508"/>
    <lineage>
        <taxon>Eukaryota</taxon>
        <taxon>Metazoa</taxon>
        <taxon>Ecdysozoa</taxon>
        <taxon>Nematoda</taxon>
        <taxon>Chromadorea</taxon>
        <taxon>Rhabditida</taxon>
        <taxon>Tylenchina</taxon>
        <taxon>Panagrolaimomorpha</taxon>
        <taxon>Strongyloidoidea</taxon>
        <taxon>Steinernematidae</taxon>
        <taxon>Steinernema</taxon>
    </lineage>
</organism>
<evidence type="ECO:0000313" key="2">
    <source>
        <dbReference type="EMBL" id="TKR88959.1"/>
    </source>
</evidence>
<dbReference type="EMBL" id="AZBU02000003">
    <property type="protein sequence ID" value="TKR88959.1"/>
    <property type="molecule type" value="Genomic_DNA"/>
</dbReference>
<keyword evidence="3" id="KW-1185">Reference proteome</keyword>
<accession>A0A4U5NZ85</accession>
<protein>
    <submittedName>
        <fullName evidence="2">Uncharacterized protein</fullName>
    </submittedName>
</protein>
<sequence length="192" mass="21887">MPQPEVKRNGPAQESLTDLSSQMQKGFSNIENMLNKMQFEQDVANPTKIMSAAVHSYLNSKDSDRRKQALYDTCVQVSPCTRLDIFHTNMFRNNPRYVETFLENTQYGHNEIFAFRSYLVNTTTNLMLACTFCEEMMEVKSYSYSAGILTSIEPENLPINSLSSLPTPTRNSRMNTSRSTSKPTLMTTPNRP</sequence>
<feature type="region of interest" description="Disordered" evidence="1">
    <location>
        <begin position="1"/>
        <end position="21"/>
    </location>
</feature>
<dbReference type="AlphaFoldDB" id="A0A4U5NZ85"/>
<name>A0A4U5NZ85_STECR</name>
<dbReference type="Proteomes" id="UP000298663">
    <property type="component" value="Unassembled WGS sequence"/>
</dbReference>
<feature type="region of interest" description="Disordered" evidence="1">
    <location>
        <begin position="159"/>
        <end position="192"/>
    </location>
</feature>
<proteinExistence type="predicted"/>
<gene>
    <name evidence="2" type="ORF">L596_013126</name>
</gene>
<comment type="caution">
    <text evidence="2">The sequence shown here is derived from an EMBL/GenBank/DDBJ whole genome shotgun (WGS) entry which is preliminary data.</text>
</comment>